<keyword evidence="2" id="KW-0812">Transmembrane</keyword>
<keyword evidence="2" id="KW-0472">Membrane</keyword>
<evidence type="ECO:0000256" key="1">
    <source>
        <dbReference type="SAM" id="MobiDB-lite"/>
    </source>
</evidence>
<reference evidence="5" key="1">
    <citation type="journal article" date="2019" name="Int. J. Syst. Evol. Microbiol.">
        <title>The Global Catalogue of Microorganisms (GCM) 10K type strain sequencing project: providing services to taxonomists for standard genome sequencing and annotation.</title>
        <authorList>
            <consortium name="The Broad Institute Genomics Platform"/>
            <consortium name="The Broad Institute Genome Sequencing Center for Infectious Disease"/>
            <person name="Wu L."/>
            <person name="Ma J."/>
        </authorList>
    </citation>
    <scope>NUCLEOTIDE SEQUENCE [LARGE SCALE GENOMIC DNA]</scope>
    <source>
        <strain evidence="5">JCM 18961</strain>
    </source>
</reference>
<dbReference type="PANTHER" id="PTHR34473:SF2">
    <property type="entry name" value="UPF0699 TRANSMEMBRANE PROTEIN YDBT"/>
    <property type="match status" value="1"/>
</dbReference>
<dbReference type="InterPro" id="IPR005182">
    <property type="entry name" value="YdbS-like_PH"/>
</dbReference>
<evidence type="ECO:0000259" key="3">
    <source>
        <dbReference type="Pfam" id="PF03703"/>
    </source>
</evidence>
<feature type="region of interest" description="Disordered" evidence="1">
    <location>
        <begin position="1"/>
        <end position="32"/>
    </location>
</feature>
<dbReference type="Pfam" id="PF03703">
    <property type="entry name" value="bPH_2"/>
    <property type="match status" value="3"/>
</dbReference>
<dbReference type="PANTHER" id="PTHR34473">
    <property type="entry name" value="UPF0699 TRANSMEMBRANE PROTEIN YDBS"/>
    <property type="match status" value="1"/>
</dbReference>
<dbReference type="InterPro" id="IPR014529">
    <property type="entry name" value="UCP026631"/>
</dbReference>
<protein>
    <submittedName>
        <fullName evidence="4">PH domain-containing protein</fullName>
    </submittedName>
</protein>
<proteinExistence type="predicted"/>
<organism evidence="4 5">
    <name type="scientific">Pedococcus ginsenosidimutans</name>
    <dbReference type="NCBI Taxonomy" id="490570"/>
    <lineage>
        <taxon>Bacteria</taxon>
        <taxon>Bacillati</taxon>
        <taxon>Actinomycetota</taxon>
        <taxon>Actinomycetes</taxon>
        <taxon>Micrococcales</taxon>
        <taxon>Intrasporangiaceae</taxon>
        <taxon>Pedococcus</taxon>
    </lineage>
</organism>
<feature type="transmembrane region" description="Helical" evidence="2">
    <location>
        <begin position="79"/>
        <end position="101"/>
    </location>
</feature>
<keyword evidence="5" id="KW-1185">Reference proteome</keyword>
<evidence type="ECO:0000313" key="5">
    <source>
        <dbReference type="Proteomes" id="UP001500556"/>
    </source>
</evidence>
<accession>A0ABP8YB86</accession>
<comment type="caution">
    <text evidence="4">The sequence shown here is derived from an EMBL/GenBank/DDBJ whole genome shotgun (WGS) entry which is preliminary data.</text>
</comment>
<feature type="region of interest" description="Disordered" evidence="1">
    <location>
        <begin position="484"/>
        <end position="503"/>
    </location>
</feature>
<evidence type="ECO:0000256" key="2">
    <source>
        <dbReference type="SAM" id="Phobius"/>
    </source>
</evidence>
<evidence type="ECO:0000313" key="4">
    <source>
        <dbReference type="EMBL" id="GAA4722850.1"/>
    </source>
</evidence>
<feature type="compositionally biased region" description="Basic and acidic residues" evidence="1">
    <location>
        <begin position="492"/>
        <end position="503"/>
    </location>
</feature>
<feature type="domain" description="YdbS-like PH" evidence="3">
    <location>
        <begin position="101"/>
        <end position="180"/>
    </location>
</feature>
<sequence>MSGTVDGAVGPPYEASDHAEGASGSAPEVGEAPDWQHLHPLSPVLRGGLAFVAVMAYVVSQQADRLVGAAGDDPTGGHLGWAAVGVLVVLLAIVGGAWLSWRFSRYRVTANLIELRTGFVFRQHRQVRFDRVQAVDVGRPLLARLTGLSEVIVRSAGGRDSHLTLAFLSDARAQEVREQLVALAAREDAPTGPTWQGSLPAGPAGPATDVMPSGGARVVSVPNSRVVQSILYTGQSALLVLAVPALVGSVIGGIPGMLAWLGPTALAIGGAQAKRLTHETNFELLHQGDRLRVRHGLTDLRTTTVPLHRIQAVEVSQSLPWRLTGWWRLRVNVAGAGHGDDEADTVLLPVGTLDEALAVLALVQPGAAPSVAVAALTGEGTEQGFTTATRRARLLDPLSWRRRGYAVLPELLVTRRGLLYRSAQFVPHARVQSLAVTQGPLERAAGVATVRLVSTPGPVKPLVAHLDTGDAERLLTEQDVRSRHARGVVHGPGDRLAERPHRG</sequence>
<name>A0ABP8YB86_9MICO</name>
<feature type="domain" description="YdbS-like PH" evidence="3">
    <location>
        <begin position="287"/>
        <end position="358"/>
    </location>
</feature>
<dbReference type="EMBL" id="BAABLO010000009">
    <property type="protein sequence ID" value="GAA4722850.1"/>
    <property type="molecule type" value="Genomic_DNA"/>
</dbReference>
<keyword evidence="2" id="KW-1133">Transmembrane helix</keyword>
<feature type="transmembrane region" description="Helical" evidence="2">
    <location>
        <begin position="238"/>
        <end position="261"/>
    </location>
</feature>
<dbReference type="Proteomes" id="UP001500556">
    <property type="component" value="Unassembled WGS sequence"/>
</dbReference>
<feature type="domain" description="YdbS-like PH" evidence="3">
    <location>
        <begin position="400"/>
        <end position="475"/>
    </location>
</feature>
<gene>
    <name evidence="4" type="ORF">GCM10025782_20940</name>
</gene>
<dbReference type="PIRSF" id="PIRSF026631">
    <property type="entry name" value="UCP026631"/>
    <property type="match status" value="1"/>
</dbReference>